<organism evidence="3">
    <name type="scientific">Aphanomyces invadans</name>
    <dbReference type="NCBI Taxonomy" id="157072"/>
    <lineage>
        <taxon>Eukaryota</taxon>
        <taxon>Sar</taxon>
        <taxon>Stramenopiles</taxon>
        <taxon>Oomycota</taxon>
        <taxon>Saprolegniomycetes</taxon>
        <taxon>Saprolegniales</taxon>
        <taxon>Verrucalvaceae</taxon>
        <taxon>Aphanomyces</taxon>
    </lineage>
</organism>
<feature type="transmembrane region" description="Helical" evidence="2">
    <location>
        <begin position="156"/>
        <end position="172"/>
    </location>
</feature>
<protein>
    <recommendedName>
        <fullName evidence="4">RGS domain-containing protein</fullName>
    </recommendedName>
</protein>
<feature type="transmembrane region" description="Helical" evidence="2">
    <location>
        <begin position="232"/>
        <end position="254"/>
    </location>
</feature>
<feature type="region of interest" description="Disordered" evidence="1">
    <location>
        <begin position="470"/>
        <end position="491"/>
    </location>
</feature>
<evidence type="ECO:0008006" key="4">
    <source>
        <dbReference type="Google" id="ProtNLM"/>
    </source>
</evidence>
<dbReference type="AlphaFoldDB" id="A0A024UN32"/>
<dbReference type="InterPro" id="IPR036305">
    <property type="entry name" value="RGS_sf"/>
</dbReference>
<reference evidence="3" key="1">
    <citation type="submission" date="2013-12" db="EMBL/GenBank/DDBJ databases">
        <title>The Genome Sequence of Aphanomyces invadans NJM9701.</title>
        <authorList>
            <consortium name="The Broad Institute Genomics Platform"/>
            <person name="Russ C."/>
            <person name="Tyler B."/>
            <person name="van West P."/>
            <person name="Dieguez-Uribeondo J."/>
            <person name="Young S.K."/>
            <person name="Zeng Q."/>
            <person name="Gargeya S."/>
            <person name="Fitzgerald M."/>
            <person name="Abouelleil A."/>
            <person name="Alvarado L."/>
            <person name="Chapman S.B."/>
            <person name="Gainer-Dewar J."/>
            <person name="Goldberg J."/>
            <person name="Griggs A."/>
            <person name="Gujja S."/>
            <person name="Hansen M."/>
            <person name="Howarth C."/>
            <person name="Imamovic A."/>
            <person name="Ireland A."/>
            <person name="Larimer J."/>
            <person name="McCowan C."/>
            <person name="Murphy C."/>
            <person name="Pearson M."/>
            <person name="Poon T.W."/>
            <person name="Priest M."/>
            <person name="Roberts A."/>
            <person name="Saif S."/>
            <person name="Shea T."/>
            <person name="Sykes S."/>
            <person name="Wortman J."/>
            <person name="Nusbaum C."/>
            <person name="Birren B."/>
        </authorList>
    </citation>
    <scope>NUCLEOTIDE SEQUENCE [LARGE SCALE GENOMIC DNA]</scope>
    <source>
        <strain evidence="3">NJM9701</strain>
    </source>
</reference>
<dbReference type="GeneID" id="20079213"/>
<feature type="compositionally biased region" description="Acidic residues" evidence="1">
    <location>
        <begin position="482"/>
        <end position="491"/>
    </location>
</feature>
<dbReference type="OrthoDB" id="77345at2759"/>
<evidence type="ECO:0000256" key="2">
    <source>
        <dbReference type="SAM" id="Phobius"/>
    </source>
</evidence>
<gene>
    <name evidence="3" type="ORF">H310_02163</name>
</gene>
<proteinExistence type="predicted"/>
<dbReference type="Gene3D" id="1.10.167.10">
    <property type="entry name" value="Regulator of G-protein Signalling 4, domain 2"/>
    <property type="match status" value="1"/>
</dbReference>
<evidence type="ECO:0000256" key="1">
    <source>
        <dbReference type="SAM" id="MobiDB-lite"/>
    </source>
</evidence>
<sequence>MNSTHGPVNSSLINDRGPPKYDSIRVLVQVALVMSSYAPIAIFAYYCKRDSPLLRYRNPVEMAVTTFAAYLNGLARCLRLLFNDEISCTTRYLMMGLPTECALLGYILTQLHVVLTFHMTEMMVAMVEDSSQTQPSRKVHWLRQFVRSGAFSKHRVGLYLVWGCPLFIILYVEDYSTGGASTCSDDLVNRVSTLHTVQLVLSTGLSVLLSFKLSKVVDNYGLRRSFQISNRVLILLAIVDVLFLVVFPDALVVVEYSVDNLLAVLMSHAVICIHIVYPLIHSCRSRRSPTNETFHGTMAILDAYLRTAKGYTAFATFSKSEFAFECVVAWKTLVDFRTQAPGSLDVDEIYRQHLAPCAPFSLEGIVPNSVRTRYTTACEANGKYAVSSTAVSLNCHYYDVLLDAVVTVMVTNLLPRFQRHELGAGWTTFVIRHHTESVLELMLQSEGTDNLPVAKMIQPKKNRLSVIESRRDSVVTASQDDMPWDVDESEP</sequence>
<feature type="transmembrane region" description="Helical" evidence="2">
    <location>
        <begin position="260"/>
        <end position="280"/>
    </location>
</feature>
<dbReference type="SUPFAM" id="SSF48097">
    <property type="entry name" value="Regulator of G-protein signaling, RGS"/>
    <property type="match status" value="1"/>
</dbReference>
<dbReference type="EMBL" id="KI913954">
    <property type="protein sequence ID" value="ETW07714.1"/>
    <property type="molecule type" value="Genomic_DNA"/>
</dbReference>
<keyword evidence="2" id="KW-0812">Transmembrane</keyword>
<accession>A0A024UN32</accession>
<feature type="transmembrane region" description="Helical" evidence="2">
    <location>
        <begin position="192"/>
        <end position="211"/>
    </location>
</feature>
<name>A0A024UN32_9STRA</name>
<evidence type="ECO:0000313" key="3">
    <source>
        <dbReference type="EMBL" id="ETW07714.1"/>
    </source>
</evidence>
<dbReference type="RefSeq" id="XP_008863807.1">
    <property type="nucleotide sequence ID" value="XM_008865585.1"/>
</dbReference>
<feature type="transmembrane region" description="Helical" evidence="2">
    <location>
        <begin position="26"/>
        <end position="47"/>
    </location>
</feature>
<keyword evidence="2" id="KW-0472">Membrane</keyword>
<dbReference type="VEuPathDB" id="FungiDB:H310_02163"/>
<dbReference type="InterPro" id="IPR044926">
    <property type="entry name" value="RGS_subdomain_2"/>
</dbReference>
<keyword evidence="2" id="KW-1133">Transmembrane helix</keyword>